<evidence type="ECO:0000256" key="2">
    <source>
        <dbReference type="ARBA" id="ARBA00022603"/>
    </source>
</evidence>
<keyword evidence="5" id="KW-0819">tRNA processing</keyword>
<evidence type="ECO:0000313" key="9">
    <source>
        <dbReference type="Proteomes" id="UP001319921"/>
    </source>
</evidence>
<dbReference type="RefSeq" id="WP_229569206.1">
    <property type="nucleotide sequence ID" value="NZ_AP025226.1"/>
</dbReference>
<dbReference type="GeneID" id="68866586"/>
<dbReference type="InterPro" id="IPR030382">
    <property type="entry name" value="MeTrfase_TRM5/TYW2"/>
</dbReference>
<dbReference type="PROSITE" id="PS51684">
    <property type="entry name" value="SAM_MT_TRM5_TYW2"/>
    <property type="match status" value="1"/>
</dbReference>
<keyword evidence="9" id="KW-1185">Reference proteome</keyword>
<dbReference type="SUPFAM" id="SSF53335">
    <property type="entry name" value="S-adenosyl-L-methionine-dependent methyltransferases"/>
    <property type="match status" value="1"/>
</dbReference>
<dbReference type="NCBIfam" id="NF047729">
    <property type="entry name" value="tRNAMtaseTaw21"/>
    <property type="match status" value="1"/>
</dbReference>
<keyword evidence="6" id="KW-1133">Transmembrane helix</keyword>
<keyword evidence="4" id="KW-0949">S-adenosyl-L-methionine</keyword>
<dbReference type="Proteomes" id="UP001319921">
    <property type="component" value="Chromosome"/>
</dbReference>
<accession>A0AAQ4CSQ8</accession>
<evidence type="ECO:0000259" key="7">
    <source>
        <dbReference type="PROSITE" id="PS51684"/>
    </source>
</evidence>
<dbReference type="KEGG" id="scas:SACC_18560"/>
<evidence type="ECO:0000256" key="3">
    <source>
        <dbReference type="ARBA" id="ARBA00022679"/>
    </source>
</evidence>
<dbReference type="Pfam" id="PF02475">
    <property type="entry name" value="TRM5-TYW2_MTfase"/>
    <property type="match status" value="1"/>
</dbReference>
<evidence type="ECO:0000313" key="8">
    <source>
        <dbReference type="EMBL" id="BDB98839.1"/>
    </source>
</evidence>
<dbReference type="Gene3D" id="3.30.300.110">
    <property type="entry name" value="Met-10+ protein-like domains"/>
    <property type="match status" value="1"/>
</dbReference>
<dbReference type="GO" id="GO:0008175">
    <property type="term" value="F:tRNA methyltransferase activity"/>
    <property type="evidence" value="ECO:0007669"/>
    <property type="project" value="TreeGrafter"/>
</dbReference>
<dbReference type="GO" id="GO:0005737">
    <property type="term" value="C:cytoplasm"/>
    <property type="evidence" value="ECO:0007669"/>
    <property type="project" value="TreeGrafter"/>
</dbReference>
<feature type="domain" description="SAM-dependent methyltransferase TRM5/TYW2-type" evidence="7">
    <location>
        <begin position="16"/>
        <end position="260"/>
    </location>
</feature>
<dbReference type="PANTHER" id="PTHR23245">
    <property type="entry name" value="TRNA METHYLTRANSFERASE"/>
    <property type="match status" value="1"/>
</dbReference>
<keyword evidence="6" id="KW-0472">Membrane</keyword>
<dbReference type="InterPro" id="IPR056743">
    <property type="entry name" value="TRM5-TYW2-like_MTfase"/>
</dbReference>
<dbReference type="PANTHER" id="PTHR23245:SF36">
    <property type="entry name" value="TRNA (GUANINE(37)-N1)-METHYLTRANSFERASE"/>
    <property type="match status" value="1"/>
</dbReference>
<dbReference type="CDD" id="cd02440">
    <property type="entry name" value="AdoMet_MTases"/>
    <property type="match status" value="1"/>
</dbReference>
<dbReference type="InterPro" id="IPR029063">
    <property type="entry name" value="SAM-dependent_MTases_sf"/>
</dbReference>
<gene>
    <name evidence="8" type="ORF">SACC_18560</name>
</gene>
<evidence type="ECO:0000256" key="1">
    <source>
        <dbReference type="ARBA" id="ARBA00022490"/>
    </source>
</evidence>
<keyword evidence="2 8" id="KW-0489">Methyltransferase</keyword>
<keyword evidence="3" id="KW-0808">Transferase</keyword>
<evidence type="ECO:0000256" key="6">
    <source>
        <dbReference type="SAM" id="Phobius"/>
    </source>
</evidence>
<evidence type="ECO:0000256" key="4">
    <source>
        <dbReference type="ARBA" id="ARBA00022691"/>
    </source>
</evidence>
<protein>
    <submittedName>
        <fullName evidence="8">Methyltransferase</fullName>
    </submittedName>
</protein>
<feature type="transmembrane region" description="Helical" evidence="6">
    <location>
        <begin position="118"/>
        <end position="137"/>
    </location>
</feature>
<dbReference type="EMBL" id="AP025226">
    <property type="protein sequence ID" value="BDB98839.1"/>
    <property type="molecule type" value="Genomic_DNA"/>
</dbReference>
<dbReference type="Gene3D" id="3.40.50.150">
    <property type="entry name" value="Vaccinia Virus protein VP39"/>
    <property type="match status" value="1"/>
</dbReference>
<proteinExistence type="predicted"/>
<dbReference type="GO" id="GO:0002939">
    <property type="term" value="P:tRNA N1-guanine methylation"/>
    <property type="evidence" value="ECO:0007669"/>
    <property type="project" value="TreeGrafter"/>
</dbReference>
<evidence type="ECO:0000256" key="5">
    <source>
        <dbReference type="ARBA" id="ARBA00022694"/>
    </source>
</evidence>
<organism evidence="8 9">
    <name type="scientific">Saccharolobus caldissimus</name>
    <dbReference type="NCBI Taxonomy" id="1702097"/>
    <lineage>
        <taxon>Archaea</taxon>
        <taxon>Thermoproteota</taxon>
        <taxon>Thermoprotei</taxon>
        <taxon>Sulfolobales</taxon>
        <taxon>Sulfolobaceae</taxon>
        <taxon>Saccharolobus</taxon>
    </lineage>
</organism>
<sequence>MSIKEQARKQGIWKRVEIIGDIAVIGIPFDKKPEDLINVANYIMSRLPYIKAVWGRYRDVSGPYRLPTYYHIAGEKRSETIYKEHGCRYYLDFTKVFFSEKLSFEHLRVAKQVRRGEVIINMFSGFGPFSILSAVLGKPKIVYSIDINPYAYYYLMANVELNRAYEVLPIYGDAFIRIYDLEDADRIIAPLPELADKAYEIALQKIKKGGIIHLYTEIETKKGEDPIKIAMSKYSGSYYARIVRSVKPYTYHVVVDIKVN</sequence>
<name>A0AAQ4CSQ8_9CREN</name>
<dbReference type="AlphaFoldDB" id="A0AAQ4CSQ8"/>
<keyword evidence="1" id="KW-0963">Cytoplasm</keyword>
<keyword evidence="6" id="KW-0812">Transmembrane</keyword>
<reference evidence="8 9" key="1">
    <citation type="journal article" date="2022" name="Microbiol. Resour. Announc.">
        <title>Complete Genome Sequence of the Hyperthermophilic and Acidophilic Archaeon Saccharolobus caldissimus Strain HS-3T.</title>
        <authorList>
            <person name="Sakai H.D."/>
            <person name="Kurosawa N."/>
        </authorList>
    </citation>
    <scope>NUCLEOTIDE SEQUENCE [LARGE SCALE GENOMIC DNA]</scope>
    <source>
        <strain evidence="8 9">JCM32116</strain>
    </source>
</reference>